<comment type="caution">
    <text evidence="1">The sequence shown here is derived from an EMBL/GenBank/DDBJ whole genome shotgun (WGS) entry which is preliminary data.</text>
</comment>
<dbReference type="SUPFAM" id="SSF88713">
    <property type="entry name" value="Glycoside hydrolase/deacetylase"/>
    <property type="match status" value="1"/>
</dbReference>
<sequence length="573" mass="64389">MRMARLGVLLDQSEAERRWMYGLNVFAYYIEEILAHAGIPFERVEDISEVESGAFDILIAGLVKDDTVSTSVLWNYVEQGGELVSFASLNALATRLGCIWSERASVGYASFGPYYDKAESIRYLQASPWQPIAAANAYLQEEVGELHRGEQAGAVIGAALQRFQIGDGYFDRWAVDIPATIVGFQQGSSPVLEDGVPALDGSAPINEGILKADDRIEMDWEHDRLYTKTGNPYFAYPYADLWRELFIGRLLRKAVDHGLTLPFVGFWPDGVEHVATISHDSDGNVADDALATLAILEELKIQSTWCMIEPGYSKAMYDQIKQAGHELALHYNALDLDNGVWGSEEFDRQLSFFRQAAAIDRVTSNKNHLTRFEGWGELFEWCEVNAVESDQTRGPSKKGNVGFLFGTCHPYFPVAWSNDRNRIYDVLEIGFLTQDLDLASYWSDSSVIVPFLEAVSKVEGVAHFLVHQAHIGTQETVRNSFRQIVAEARRRGYAIWTAKEINDWERARRKIRITDSKDMKAALELGMPLTAHAVIWNPVADSYAPRAWETMETRYGVRCLKQLLSVTGNVDVK</sequence>
<protein>
    <submittedName>
        <fullName evidence="1">Peptidoglycan/xylan/chitin deacetylase (PgdA/CDA1 family)</fullName>
    </submittedName>
</protein>
<evidence type="ECO:0000313" key="1">
    <source>
        <dbReference type="EMBL" id="MBP1990473.1"/>
    </source>
</evidence>
<evidence type="ECO:0000313" key="2">
    <source>
        <dbReference type="Proteomes" id="UP001519287"/>
    </source>
</evidence>
<dbReference type="InterPro" id="IPR011330">
    <property type="entry name" value="Glyco_hydro/deAcase_b/a-brl"/>
</dbReference>
<dbReference type="Gene3D" id="3.20.20.370">
    <property type="entry name" value="Glycoside hydrolase/deacetylase"/>
    <property type="match status" value="1"/>
</dbReference>
<organism evidence="1 2">
    <name type="scientific">Paenibacillus eucommiae</name>
    <dbReference type="NCBI Taxonomy" id="1355755"/>
    <lineage>
        <taxon>Bacteria</taxon>
        <taxon>Bacillati</taxon>
        <taxon>Bacillota</taxon>
        <taxon>Bacilli</taxon>
        <taxon>Bacillales</taxon>
        <taxon>Paenibacillaceae</taxon>
        <taxon>Paenibacillus</taxon>
    </lineage>
</organism>
<proteinExistence type="predicted"/>
<dbReference type="EMBL" id="JAGGLB010000005">
    <property type="protein sequence ID" value="MBP1990473.1"/>
    <property type="molecule type" value="Genomic_DNA"/>
</dbReference>
<name>A0ABS4ISD4_9BACL</name>
<dbReference type="Proteomes" id="UP001519287">
    <property type="component" value="Unassembled WGS sequence"/>
</dbReference>
<keyword evidence="2" id="KW-1185">Reference proteome</keyword>
<dbReference type="RefSeq" id="WP_209971249.1">
    <property type="nucleotide sequence ID" value="NZ_JAGGLB010000005.1"/>
</dbReference>
<accession>A0ABS4ISD4</accession>
<gene>
    <name evidence="1" type="ORF">J2Z66_002079</name>
</gene>
<reference evidence="1 2" key="1">
    <citation type="submission" date="2021-03" db="EMBL/GenBank/DDBJ databases">
        <title>Genomic Encyclopedia of Type Strains, Phase IV (KMG-IV): sequencing the most valuable type-strain genomes for metagenomic binning, comparative biology and taxonomic classification.</title>
        <authorList>
            <person name="Goeker M."/>
        </authorList>
    </citation>
    <scope>NUCLEOTIDE SEQUENCE [LARGE SCALE GENOMIC DNA]</scope>
    <source>
        <strain evidence="1 2">DSM 26048</strain>
    </source>
</reference>